<dbReference type="InterPro" id="IPR019787">
    <property type="entry name" value="Znf_PHD-finger"/>
</dbReference>
<dbReference type="CDD" id="cd20392">
    <property type="entry name" value="Tudor_JMJD2_rpt2"/>
    <property type="match status" value="1"/>
</dbReference>
<dbReference type="SUPFAM" id="SSF57903">
    <property type="entry name" value="FYVE/PHD zinc finger"/>
    <property type="match status" value="1"/>
</dbReference>
<keyword evidence="17" id="KW-0539">Nucleus</keyword>
<dbReference type="InterPro" id="IPR001478">
    <property type="entry name" value="PDZ"/>
</dbReference>
<keyword evidence="8" id="KW-0677">Repeat</keyword>
<reference evidence="25" key="1">
    <citation type="submission" date="2016-11" db="UniProtKB">
        <authorList>
            <consortium name="WormBaseParasite"/>
        </authorList>
    </citation>
    <scope>IDENTIFICATION</scope>
</reference>
<comment type="cofactor">
    <cofactor evidence="1">
        <name>Zn(2+)</name>
        <dbReference type="ChEBI" id="CHEBI:29105"/>
    </cofactor>
</comment>
<evidence type="ECO:0000256" key="6">
    <source>
        <dbReference type="ARBA" id="ARBA00012900"/>
    </source>
</evidence>
<comment type="cofactor">
    <cofactor evidence="2">
        <name>Fe(2+)</name>
        <dbReference type="ChEBI" id="CHEBI:29033"/>
    </cofactor>
</comment>
<dbReference type="GO" id="GO:0045202">
    <property type="term" value="C:synapse"/>
    <property type="evidence" value="ECO:0007669"/>
    <property type="project" value="UniProtKB-ARBA"/>
</dbReference>
<keyword evidence="12" id="KW-0223">Dioxygenase</keyword>
<dbReference type="InterPro" id="IPR013083">
    <property type="entry name" value="Znf_RING/FYVE/PHD"/>
</dbReference>
<dbReference type="GO" id="GO:0051864">
    <property type="term" value="F:histone H3K36 demethylase activity"/>
    <property type="evidence" value="ECO:0007669"/>
    <property type="project" value="TreeGrafter"/>
</dbReference>
<dbReference type="CDD" id="cd20391">
    <property type="entry name" value="Tudor_JMJD2_rpt1"/>
    <property type="match status" value="1"/>
</dbReference>
<proteinExistence type="inferred from homology"/>
<accession>A0A1I8HRS3</accession>
<feature type="region of interest" description="Disordered" evidence="19">
    <location>
        <begin position="1245"/>
        <end position="1267"/>
    </location>
</feature>
<dbReference type="InterPro" id="IPR040477">
    <property type="entry name" value="KDM4-like_Tudor"/>
</dbReference>
<evidence type="ECO:0000259" key="22">
    <source>
        <dbReference type="PROSITE" id="PS51184"/>
    </source>
</evidence>
<keyword evidence="24" id="KW-1185">Reference proteome</keyword>
<keyword evidence="16" id="KW-0804">Transcription</keyword>
<feature type="compositionally biased region" description="Basic and acidic residues" evidence="19">
    <location>
        <begin position="874"/>
        <end position="887"/>
    </location>
</feature>
<sequence>MASPGSTGTRIQTFRPTMEEFRDFNAYIAKIESADAHLAGVCKIVPPAEWVPRRGGYADLDQLVIPGPIRQKVCGTGGVFSQWNELQKPLTVASFRQLATSGKYQTPAHTDMEHLEKKYWANLTINPGIYGADVSGSVTDPDQTCWNIANLGSILDEIGLDSGVKIEGVNTPYLYFGMWKTSFPWHTEDMDLYSINYIHFGAPKHWYAVPPAHGRKLERLAQSFFGASYKSCPAFLRHKTTLISPQVLHKYGVPFDKITQHSGEIIITFPYGYHSGFNVGYNCAESTNFASRRWISYGKKAALCCCQKDSVKIDMGLFVRKFEPDKYEDWLEGRDASPHPEDDIKRQRRPTQPAPTPQPQAPVVSSSADTAAAADWDAGSDHSSDIPSLTLSDDPRRHCGPIELLREAAATSAAAASIGGEAEAPAAATVSADACPVQFGASGRRFVAAQGALWADAPANPAAEAALNERMALVEPHCAVCTFFLLPDRRAEVLWSGFSPRKQCPQSRSSVWLPELLFAKDGPFDLGRSAVEFSAVLQCARCRVAVHAFCYGCPEDTPAAGWLCDRCCSDTAAGVDKAAAAAAQCRLCRHRGGALKPALLADAPASTGAVMWAHVACALAVRGATFGDLGRRSPILLPRKLTGEGKAAKLCSVCNGKAGPHPLCKCSYNCSTHFHPSCAYYSGALIEVYDWPWPSWITCRRHRGSFASSESQPPVQIKTGDRVVAKHKNGRYYPGQVVQRVSAQQFSVDFQDGSFSEDVPRSSFIDVAEDAEMPSVGDMTKVVWTNNEVYTVRFMGSSIVDEFRVRFATGDECQLERRFVYADGEELPAKVRNRLSHCSESRSLGHLGTGLLDERKLRRQVRRRGSVNDDLDEAGSHSNKEGAKAEAENGSDEGAETVEDATASAAPVEKEPSAALTTETVVKDAAAIMDHCVLNITPASRAAHAAKIAVAQETPAAAKPAAAKEASVAKEVSAAMDAPVAKVASVAMEVFATVDTPVAKDAPDAMDAPVTKEVSSVIDAPVDNVASIPMDLSVATEDFAKELSVSEETAVAAGDSAPEEEEALVSKEAPVAMETAVATESPVLNTAMKSAPVRSSSKTSCLDRRAQNLAAEAVSGSPSVSEDDVVTKDASKAMELAESEIAKHPTAKIPIGPVAMDAPVVMDTAVTKHRRALEDAAATARRYAKAKETATPAATGESQQWPAESRPLPPLRPPSPLTALTARERRLRRRHVSLETAAVGIPQKNPAMATQRRLPPPEGAASDAASWRGGRGLAGRIPGRGFLPAHAASAAPVANGAPAPQPALPARLEPRWWRHRADSRRRAGIACRWQLCGGRRCRQLQALLAATTRRRQLASALRFLLLGTESGLRDYGVEHWLDSVCGIRPELVKVISSTGPAEPLDQFVGWRANCLRKAEMSQQQQRVSLSRPDTSQPWGFRLHGGAEPADHRERRRRLGGRAVRPRAGDLVLAINGAPAGAMQHEAAKMEIIRSGNSVEFFVQRGGADGAAGVATATWRPAVQQVAPPPQQQQHRSQAAMAAAAGATYNSVPRGKAVVANSNRTAPPSPGDLTGASSIRNLNGSPARPATGKVRLQTLQNEAQHRALQIAFASSKPCFSGRPGLMKRV</sequence>
<evidence type="ECO:0000313" key="24">
    <source>
        <dbReference type="Proteomes" id="UP000095280"/>
    </source>
</evidence>
<dbReference type="WBParaSite" id="maker-uti_cns_0007615-snap-gene-0.2-mRNA-1">
    <property type="protein sequence ID" value="maker-uti_cns_0007615-snap-gene-0.2-mRNA-1"/>
    <property type="gene ID" value="maker-uti_cns_0007615-snap-gene-0.2"/>
</dbReference>
<keyword evidence="7" id="KW-0479">Metal-binding</keyword>
<evidence type="ECO:0000256" key="19">
    <source>
        <dbReference type="SAM" id="MobiDB-lite"/>
    </source>
</evidence>
<dbReference type="GO" id="GO:0008270">
    <property type="term" value="F:zinc ion binding"/>
    <property type="evidence" value="ECO:0007669"/>
    <property type="project" value="UniProtKB-KW"/>
</dbReference>
<keyword evidence="13" id="KW-0560">Oxidoreductase</keyword>
<feature type="region of interest" description="Disordered" evidence="19">
    <location>
        <begin position="1419"/>
        <end position="1451"/>
    </location>
</feature>
<dbReference type="Pfam" id="PF02373">
    <property type="entry name" value="JmjC"/>
    <property type="match status" value="1"/>
</dbReference>
<evidence type="ECO:0000256" key="18">
    <source>
        <dbReference type="ARBA" id="ARBA00049349"/>
    </source>
</evidence>
<feature type="compositionally biased region" description="Pro residues" evidence="19">
    <location>
        <begin position="1207"/>
        <end position="1216"/>
    </location>
</feature>
<feature type="compositionally biased region" description="Polar residues" evidence="19">
    <location>
        <begin position="1419"/>
        <end position="1433"/>
    </location>
</feature>
<dbReference type="SMART" id="SM00558">
    <property type="entry name" value="JmjC"/>
    <property type="match status" value="1"/>
</dbReference>
<evidence type="ECO:0000256" key="11">
    <source>
        <dbReference type="ARBA" id="ARBA00022853"/>
    </source>
</evidence>
<evidence type="ECO:0000259" key="23">
    <source>
        <dbReference type="PROSITE" id="PS51805"/>
    </source>
</evidence>
<evidence type="ECO:0000256" key="2">
    <source>
        <dbReference type="ARBA" id="ARBA00001954"/>
    </source>
</evidence>
<dbReference type="PROSITE" id="PS51184">
    <property type="entry name" value="JMJC"/>
    <property type="match status" value="1"/>
</dbReference>
<feature type="region of interest" description="Disordered" evidence="19">
    <location>
        <begin position="862"/>
        <end position="915"/>
    </location>
</feature>
<keyword evidence="11" id="KW-0156">Chromatin regulator</keyword>
<dbReference type="InterPro" id="IPR057247">
    <property type="entry name" value="CARBOXYPEPT_ZN_2"/>
</dbReference>
<dbReference type="Pfam" id="PF02375">
    <property type="entry name" value="JmjN"/>
    <property type="match status" value="1"/>
</dbReference>
<dbReference type="InterPro" id="IPR011011">
    <property type="entry name" value="Znf_FYVE_PHD"/>
</dbReference>
<dbReference type="Gene3D" id="3.10.330.70">
    <property type="match status" value="1"/>
</dbReference>
<evidence type="ECO:0000313" key="25">
    <source>
        <dbReference type="WBParaSite" id="maker-uti_cns_0007615-snap-gene-0.2-mRNA-1"/>
    </source>
</evidence>
<keyword evidence="10" id="KW-0862">Zinc</keyword>
<comment type="catalytic activity">
    <reaction evidence="18">
        <text>N(6),N(6),N(6)-trimethyl-L-lysyl(9)-[histone H3] + 2 2-oxoglutarate + 2 O2 = N(6)-methyl-L-lysyl(9)-[histone H3] + 2 formaldehyde + 2 succinate + 2 CO2</text>
        <dbReference type="Rhea" id="RHEA:60200"/>
        <dbReference type="Rhea" id="RHEA-COMP:15538"/>
        <dbReference type="Rhea" id="RHEA-COMP:15542"/>
        <dbReference type="ChEBI" id="CHEBI:15379"/>
        <dbReference type="ChEBI" id="CHEBI:16526"/>
        <dbReference type="ChEBI" id="CHEBI:16810"/>
        <dbReference type="ChEBI" id="CHEBI:16842"/>
        <dbReference type="ChEBI" id="CHEBI:30031"/>
        <dbReference type="ChEBI" id="CHEBI:61929"/>
        <dbReference type="ChEBI" id="CHEBI:61961"/>
        <dbReference type="EC" id="1.14.11.66"/>
    </reaction>
</comment>
<feature type="compositionally biased region" description="Low complexity" evidence="19">
    <location>
        <begin position="361"/>
        <end position="377"/>
    </location>
</feature>
<dbReference type="PROSITE" id="PS00133">
    <property type="entry name" value="CARBOXYPEPT_ZN_2"/>
    <property type="match status" value="1"/>
</dbReference>
<evidence type="ECO:0000259" key="20">
    <source>
        <dbReference type="PROSITE" id="PS50106"/>
    </source>
</evidence>
<dbReference type="GO" id="GO:0140684">
    <property type="term" value="F:histone H3K9me2/H3K9me3 demethylase activity"/>
    <property type="evidence" value="ECO:0007669"/>
    <property type="project" value="UniProtKB-EC"/>
</dbReference>
<dbReference type="PANTHER" id="PTHR10694">
    <property type="entry name" value="LYSINE-SPECIFIC DEMETHYLASE"/>
    <property type="match status" value="1"/>
</dbReference>
<feature type="compositionally biased region" description="Acidic residues" evidence="19">
    <location>
        <begin position="889"/>
        <end position="899"/>
    </location>
</feature>
<dbReference type="PROSITE" id="PS50106">
    <property type="entry name" value="PDZ"/>
    <property type="match status" value="1"/>
</dbReference>
<comment type="similarity">
    <text evidence="5">Belongs to the JHDM3 histone demethylase family.</text>
</comment>
<name>A0A1I8HRS3_9PLAT</name>
<dbReference type="SMART" id="SM00249">
    <property type="entry name" value="PHD"/>
    <property type="match status" value="2"/>
</dbReference>
<feature type="region of interest" description="Disordered" evidence="19">
    <location>
        <begin position="1184"/>
        <end position="1216"/>
    </location>
</feature>
<dbReference type="PROSITE" id="PS51805">
    <property type="entry name" value="EPHD"/>
    <property type="match status" value="1"/>
</dbReference>
<feature type="compositionally biased region" description="Basic and acidic residues" evidence="19">
    <location>
        <begin position="330"/>
        <end position="345"/>
    </location>
</feature>
<comment type="similarity">
    <text evidence="4">Belongs to the peptidase M14 family.</text>
</comment>
<dbReference type="InterPro" id="IPR036034">
    <property type="entry name" value="PDZ_sf"/>
</dbReference>
<feature type="domain" description="JmjN" evidence="21">
    <location>
        <begin position="11"/>
        <end position="53"/>
    </location>
</feature>
<dbReference type="PROSITE" id="PS51183">
    <property type="entry name" value="JMJN"/>
    <property type="match status" value="1"/>
</dbReference>
<dbReference type="Pfam" id="PF18104">
    <property type="entry name" value="Tudor_2"/>
    <property type="match status" value="1"/>
</dbReference>
<organism evidence="24 25">
    <name type="scientific">Macrostomum lignano</name>
    <dbReference type="NCBI Taxonomy" id="282301"/>
    <lineage>
        <taxon>Eukaryota</taxon>
        <taxon>Metazoa</taxon>
        <taxon>Spiralia</taxon>
        <taxon>Lophotrochozoa</taxon>
        <taxon>Platyhelminthes</taxon>
        <taxon>Rhabditophora</taxon>
        <taxon>Macrostomorpha</taxon>
        <taxon>Macrostomida</taxon>
        <taxon>Macrostomidae</taxon>
        <taxon>Macrostomum</taxon>
    </lineage>
</organism>
<dbReference type="EC" id="1.14.11.66" evidence="6"/>
<evidence type="ECO:0000256" key="9">
    <source>
        <dbReference type="ARBA" id="ARBA00022771"/>
    </source>
</evidence>
<evidence type="ECO:0000259" key="21">
    <source>
        <dbReference type="PROSITE" id="PS51183"/>
    </source>
</evidence>
<evidence type="ECO:0000256" key="7">
    <source>
        <dbReference type="ARBA" id="ARBA00022723"/>
    </source>
</evidence>
<dbReference type="PANTHER" id="PTHR10694:SF129">
    <property type="entry name" value="LYSINE-SPECIFIC DEMETHYLASE 4B-RELATED"/>
    <property type="match status" value="1"/>
</dbReference>
<dbReference type="Gene3D" id="2.60.120.650">
    <property type="entry name" value="Cupin"/>
    <property type="match status" value="1"/>
</dbReference>
<evidence type="ECO:0000256" key="16">
    <source>
        <dbReference type="ARBA" id="ARBA00023163"/>
    </source>
</evidence>
<dbReference type="Gene3D" id="2.30.42.10">
    <property type="match status" value="1"/>
</dbReference>
<evidence type="ECO:0000256" key="17">
    <source>
        <dbReference type="ARBA" id="ARBA00023242"/>
    </source>
</evidence>
<keyword evidence="14" id="KW-0408">Iron</keyword>
<feature type="domain" description="PDZ" evidence="20">
    <location>
        <begin position="1422"/>
        <end position="1502"/>
    </location>
</feature>
<dbReference type="GO" id="GO:0000785">
    <property type="term" value="C:chromatin"/>
    <property type="evidence" value="ECO:0007669"/>
    <property type="project" value="TreeGrafter"/>
</dbReference>
<dbReference type="InterPro" id="IPR001965">
    <property type="entry name" value="Znf_PHD"/>
</dbReference>
<dbReference type="FunFam" id="2.60.120.650:FF:000048">
    <property type="entry name" value="Lysine-specific demethylase 4A"/>
    <property type="match status" value="1"/>
</dbReference>
<protein>
    <recommendedName>
        <fullName evidence="6">[histone H3]-trimethyl-L-lysine(9) demethylase</fullName>
        <ecNumber evidence="6">1.14.11.66</ecNumber>
    </recommendedName>
</protein>
<evidence type="ECO:0000256" key="14">
    <source>
        <dbReference type="ARBA" id="ARBA00023004"/>
    </source>
</evidence>
<evidence type="ECO:0000256" key="12">
    <source>
        <dbReference type="ARBA" id="ARBA00022964"/>
    </source>
</evidence>
<keyword evidence="9" id="KW-0863">Zinc-finger</keyword>
<dbReference type="SUPFAM" id="SSF51197">
    <property type="entry name" value="Clavaminate synthase-like"/>
    <property type="match status" value="1"/>
</dbReference>
<dbReference type="GO" id="GO:0005634">
    <property type="term" value="C:nucleus"/>
    <property type="evidence" value="ECO:0007669"/>
    <property type="project" value="UniProtKB-SubCell"/>
</dbReference>
<dbReference type="SMART" id="SM00545">
    <property type="entry name" value="JmjN"/>
    <property type="match status" value="1"/>
</dbReference>
<evidence type="ECO:0000256" key="8">
    <source>
        <dbReference type="ARBA" id="ARBA00022737"/>
    </source>
</evidence>
<dbReference type="SUPFAM" id="SSF63748">
    <property type="entry name" value="Tudor/PWWP/MBT"/>
    <property type="match status" value="1"/>
</dbReference>
<dbReference type="SUPFAM" id="SSF50156">
    <property type="entry name" value="PDZ domain-like"/>
    <property type="match status" value="1"/>
</dbReference>
<dbReference type="GO" id="GO:0010468">
    <property type="term" value="P:regulation of gene expression"/>
    <property type="evidence" value="ECO:0007669"/>
    <property type="project" value="TreeGrafter"/>
</dbReference>
<keyword evidence="15" id="KW-0805">Transcription regulation</keyword>
<dbReference type="Pfam" id="PF13832">
    <property type="entry name" value="zf-HC5HC2H_2"/>
    <property type="match status" value="1"/>
</dbReference>
<dbReference type="InterPro" id="IPR034732">
    <property type="entry name" value="EPHD"/>
</dbReference>
<feature type="domain" description="JmjC" evidence="22">
    <location>
        <begin position="140"/>
        <end position="306"/>
    </location>
</feature>
<comment type="subcellular location">
    <subcellularLocation>
        <location evidence="3">Nucleus</location>
    </subcellularLocation>
</comment>
<evidence type="ECO:0000256" key="1">
    <source>
        <dbReference type="ARBA" id="ARBA00001947"/>
    </source>
</evidence>
<feature type="domain" description="PHD-type" evidence="23">
    <location>
        <begin position="582"/>
        <end position="703"/>
    </location>
</feature>
<dbReference type="InterPro" id="IPR003349">
    <property type="entry name" value="JmjN"/>
</dbReference>
<dbReference type="InterPro" id="IPR003347">
    <property type="entry name" value="JmjC_dom"/>
</dbReference>
<evidence type="ECO:0000256" key="5">
    <source>
        <dbReference type="ARBA" id="ARBA00009711"/>
    </source>
</evidence>
<dbReference type="Proteomes" id="UP000095280">
    <property type="component" value="Unplaced"/>
</dbReference>
<evidence type="ECO:0000256" key="4">
    <source>
        <dbReference type="ARBA" id="ARBA00005988"/>
    </source>
</evidence>
<dbReference type="Pfam" id="PF13831">
    <property type="entry name" value="PHD_2"/>
    <property type="match status" value="1"/>
</dbReference>
<evidence type="ECO:0000256" key="13">
    <source>
        <dbReference type="ARBA" id="ARBA00023002"/>
    </source>
</evidence>
<dbReference type="Gene3D" id="3.30.40.10">
    <property type="entry name" value="Zinc/RING finger domain, C3HC4 (zinc finger)"/>
    <property type="match status" value="2"/>
</dbReference>
<evidence type="ECO:0000256" key="15">
    <source>
        <dbReference type="ARBA" id="ARBA00023015"/>
    </source>
</evidence>
<evidence type="ECO:0000256" key="10">
    <source>
        <dbReference type="ARBA" id="ARBA00022833"/>
    </source>
</evidence>
<dbReference type="Gene3D" id="2.30.30.140">
    <property type="match status" value="1"/>
</dbReference>
<evidence type="ECO:0000256" key="3">
    <source>
        <dbReference type="ARBA" id="ARBA00004123"/>
    </source>
</evidence>
<feature type="region of interest" description="Disordered" evidence="19">
    <location>
        <begin position="330"/>
        <end position="395"/>
    </location>
</feature>